<feature type="compositionally biased region" description="Low complexity" evidence="1">
    <location>
        <begin position="180"/>
        <end position="193"/>
    </location>
</feature>
<feature type="compositionally biased region" description="Acidic residues" evidence="1">
    <location>
        <begin position="383"/>
        <end position="397"/>
    </location>
</feature>
<evidence type="ECO:0000313" key="3">
    <source>
        <dbReference type="Proteomes" id="UP000237144"/>
    </source>
</evidence>
<dbReference type="EMBL" id="PJQD01000115">
    <property type="protein sequence ID" value="POY70534.1"/>
    <property type="molecule type" value="Genomic_DNA"/>
</dbReference>
<sequence length="459" mass="49705">MQAPTGGRAPSRSGYRPRQSNYLRISATAVLQMIMYLEPAHVEWMNDSVLERMLIALRDRIPRKLEQEGLASKTKGREKTQVDVFRGSESAGSARVPSAACPREVLIPRYLPPARRARTADYQMAFFFRKSSDKHVVLLKHKHFYAPPKTEAEATGSPDFGGARKRRRRVVVAGTGPRDSSAAPGPSAAAGPAQGTRRATSQPPLFGSGQPTLGLGLEKDDDVIVVKDEPVDEEGLPPVPGPSSEREDGAPSPQKKRNLGEVKLEDDGDDEGYDKDVKPTLKVTYQSYKIFGRTLVVIVEPYPPLDPKDLAQPLTGLSTEVRQLSASVAPDSYRRRTAARSSISVTPAPALQDRPDGGLFRREETEDAASLRGSVTPSLAPDNDADDDDGDGGEEEDAQKRLLRAKSTLLANDWPEQGLTGNSDDELPSLDELIERSKGQGNVPGAALEVEGDQPDGSV</sequence>
<reference evidence="2 3" key="1">
    <citation type="journal article" date="2018" name="Front. Microbiol.">
        <title>Prospects for Fungal Bioremediation of Acidic Radioactive Waste Sites: Characterization and Genome Sequence of Rhodotorula taiwanensis MD1149.</title>
        <authorList>
            <person name="Tkavc R."/>
            <person name="Matrosova V.Y."/>
            <person name="Grichenko O.E."/>
            <person name="Gostincar C."/>
            <person name="Volpe R.P."/>
            <person name="Klimenkova P."/>
            <person name="Gaidamakova E.K."/>
            <person name="Zhou C.E."/>
            <person name="Stewart B.J."/>
            <person name="Lyman M.G."/>
            <person name="Malfatti S.A."/>
            <person name="Rubinfeld B."/>
            <person name="Courtot M."/>
            <person name="Singh J."/>
            <person name="Dalgard C.L."/>
            <person name="Hamilton T."/>
            <person name="Frey K.G."/>
            <person name="Gunde-Cimerman N."/>
            <person name="Dugan L."/>
            <person name="Daly M.J."/>
        </authorList>
    </citation>
    <scope>NUCLEOTIDE SEQUENCE [LARGE SCALE GENOMIC DNA]</scope>
    <source>
        <strain evidence="2 3">MD1149</strain>
    </source>
</reference>
<comment type="caution">
    <text evidence="2">The sequence shown here is derived from an EMBL/GenBank/DDBJ whole genome shotgun (WGS) entry which is preliminary data.</text>
</comment>
<feature type="region of interest" description="Disordered" evidence="1">
    <location>
        <begin position="174"/>
        <end position="276"/>
    </location>
</feature>
<dbReference type="Proteomes" id="UP000237144">
    <property type="component" value="Unassembled WGS sequence"/>
</dbReference>
<evidence type="ECO:0000313" key="2">
    <source>
        <dbReference type="EMBL" id="POY70534.1"/>
    </source>
</evidence>
<name>A0A2S5B165_9BASI</name>
<dbReference type="AlphaFoldDB" id="A0A2S5B165"/>
<dbReference type="PANTHER" id="PTHR40635">
    <property type="match status" value="1"/>
</dbReference>
<organism evidence="2 3">
    <name type="scientific">Rhodotorula taiwanensis</name>
    <dbReference type="NCBI Taxonomy" id="741276"/>
    <lineage>
        <taxon>Eukaryota</taxon>
        <taxon>Fungi</taxon>
        <taxon>Dikarya</taxon>
        <taxon>Basidiomycota</taxon>
        <taxon>Pucciniomycotina</taxon>
        <taxon>Microbotryomycetes</taxon>
        <taxon>Sporidiobolales</taxon>
        <taxon>Sporidiobolaceae</taxon>
        <taxon>Rhodotorula</taxon>
    </lineage>
</organism>
<feature type="compositionally biased region" description="Acidic residues" evidence="1">
    <location>
        <begin position="450"/>
        <end position="459"/>
    </location>
</feature>
<keyword evidence="3" id="KW-1185">Reference proteome</keyword>
<evidence type="ECO:0000256" key="1">
    <source>
        <dbReference type="SAM" id="MobiDB-lite"/>
    </source>
</evidence>
<proteinExistence type="predicted"/>
<dbReference type="PANTHER" id="PTHR40635:SF1">
    <property type="match status" value="1"/>
</dbReference>
<feature type="region of interest" description="Disordered" evidence="1">
    <location>
        <begin position="325"/>
        <end position="459"/>
    </location>
</feature>
<protein>
    <submittedName>
        <fullName evidence="2">Uncharacterized protein</fullName>
    </submittedName>
</protein>
<accession>A0A2S5B165</accession>
<feature type="compositionally biased region" description="Basic and acidic residues" evidence="1">
    <location>
        <begin position="353"/>
        <end position="364"/>
    </location>
</feature>
<gene>
    <name evidence="2" type="ORF">BMF94_6448</name>
</gene>
<dbReference type="OrthoDB" id="5374757at2759"/>